<keyword evidence="3" id="KW-1185">Reference proteome</keyword>
<name>A0AAD6XXC1_9AGAR</name>
<dbReference type="InterPro" id="IPR007325">
    <property type="entry name" value="KFase/CYL"/>
</dbReference>
<accession>A0AAD6XXC1</accession>
<dbReference type="AlphaFoldDB" id="A0AAD6XXC1"/>
<dbReference type="Pfam" id="PF04199">
    <property type="entry name" value="Cyclase"/>
    <property type="match status" value="1"/>
</dbReference>
<dbReference type="InterPro" id="IPR037175">
    <property type="entry name" value="KFase_sf"/>
</dbReference>
<dbReference type="PANTHER" id="PTHR31118">
    <property type="entry name" value="CYCLASE-LIKE PROTEIN 2"/>
    <property type="match status" value="1"/>
</dbReference>
<evidence type="ECO:0000313" key="2">
    <source>
        <dbReference type="EMBL" id="KAJ7099380.1"/>
    </source>
</evidence>
<evidence type="ECO:0000313" key="3">
    <source>
        <dbReference type="Proteomes" id="UP001222325"/>
    </source>
</evidence>
<reference evidence="2" key="1">
    <citation type="submission" date="2023-03" db="EMBL/GenBank/DDBJ databases">
        <title>Massive genome expansion in bonnet fungi (Mycena s.s.) driven by repeated elements and novel gene families across ecological guilds.</title>
        <authorList>
            <consortium name="Lawrence Berkeley National Laboratory"/>
            <person name="Harder C.B."/>
            <person name="Miyauchi S."/>
            <person name="Viragh M."/>
            <person name="Kuo A."/>
            <person name="Thoen E."/>
            <person name="Andreopoulos B."/>
            <person name="Lu D."/>
            <person name="Skrede I."/>
            <person name="Drula E."/>
            <person name="Henrissat B."/>
            <person name="Morin E."/>
            <person name="Kohler A."/>
            <person name="Barry K."/>
            <person name="LaButti K."/>
            <person name="Morin E."/>
            <person name="Salamov A."/>
            <person name="Lipzen A."/>
            <person name="Mereny Z."/>
            <person name="Hegedus B."/>
            <person name="Baldrian P."/>
            <person name="Stursova M."/>
            <person name="Weitz H."/>
            <person name="Taylor A."/>
            <person name="Grigoriev I.V."/>
            <person name="Nagy L.G."/>
            <person name="Martin F."/>
            <person name="Kauserud H."/>
        </authorList>
    </citation>
    <scope>NUCLEOTIDE SEQUENCE</scope>
    <source>
        <strain evidence="2">CBHHK173m</strain>
    </source>
</reference>
<dbReference type="PANTHER" id="PTHR31118:SF12">
    <property type="entry name" value="CYCLASE-LIKE PROTEIN 2"/>
    <property type="match status" value="1"/>
</dbReference>
<evidence type="ECO:0000256" key="1">
    <source>
        <dbReference type="ARBA" id="ARBA00007865"/>
    </source>
</evidence>
<dbReference type="GO" id="GO:0019441">
    <property type="term" value="P:L-tryptophan catabolic process to kynurenine"/>
    <property type="evidence" value="ECO:0007669"/>
    <property type="project" value="InterPro"/>
</dbReference>
<protein>
    <submittedName>
        <fullName evidence="2">Cyclase</fullName>
    </submittedName>
</protein>
<dbReference type="Proteomes" id="UP001222325">
    <property type="component" value="Unassembled WGS sequence"/>
</dbReference>
<comment type="caution">
    <text evidence="2">The sequence shown here is derived from an EMBL/GenBank/DDBJ whole genome shotgun (WGS) entry which is preliminary data.</text>
</comment>
<dbReference type="EMBL" id="JARJCN010000007">
    <property type="protein sequence ID" value="KAJ7099380.1"/>
    <property type="molecule type" value="Genomic_DNA"/>
</dbReference>
<dbReference type="GO" id="GO:0004061">
    <property type="term" value="F:arylformamidase activity"/>
    <property type="evidence" value="ECO:0007669"/>
    <property type="project" value="InterPro"/>
</dbReference>
<organism evidence="2 3">
    <name type="scientific">Mycena belliarum</name>
    <dbReference type="NCBI Taxonomy" id="1033014"/>
    <lineage>
        <taxon>Eukaryota</taxon>
        <taxon>Fungi</taxon>
        <taxon>Dikarya</taxon>
        <taxon>Basidiomycota</taxon>
        <taxon>Agaricomycotina</taxon>
        <taxon>Agaricomycetes</taxon>
        <taxon>Agaricomycetidae</taxon>
        <taxon>Agaricales</taxon>
        <taxon>Marasmiineae</taxon>
        <taxon>Mycenaceae</taxon>
        <taxon>Mycena</taxon>
    </lineage>
</organism>
<dbReference type="Gene3D" id="3.50.30.50">
    <property type="entry name" value="Putative cyclase"/>
    <property type="match status" value="1"/>
</dbReference>
<sequence length="218" mass="22767">MTEGVVDLSHSLKPDMQIYPGDPPFSFSCAASIAKDGYAVRALAMGSHTGTHVDAPAHFFADGKTIGELPLDAFIGSALALDLTQKAPRTAITRADLAPVAPHMAPGMVLLLHTGWARYWGTATYLDHPFLAREAAEQIVASGVRIVGIDALSPDETRGDGTGSFGAHEVILGAGGVIAENLTNLQALAGAEYTVHLVPLKIDGSDGSPVRAFALRKD</sequence>
<gene>
    <name evidence="2" type="ORF">B0H15DRAFT_920218</name>
</gene>
<comment type="similarity">
    <text evidence="1">Belongs to the Cyclase 1 superfamily.</text>
</comment>
<dbReference type="SUPFAM" id="SSF102198">
    <property type="entry name" value="Putative cyclase"/>
    <property type="match status" value="1"/>
</dbReference>
<proteinExistence type="inferred from homology"/>